<protein>
    <recommendedName>
        <fullName evidence="3">HAT C-terminal dimerisation domain-containing protein</fullName>
    </recommendedName>
</protein>
<dbReference type="EMBL" id="JBJKFK010003286">
    <property type="protein sequence ID" value="KAL3310056.1"/>
    <property type="molecule type" value="Genomic_DNA"/>
</dbReference>
<name>A0ABD2PW65_9PLAT</name>
<dbReference type="Proteomes" id="UP001626550">
    <property type="component" value="Unassembled WGS sequence"/>
</dbReference>
<evidence type="ECO:0000313" key="1">
    <source>
        <dbReference type="EMBL" id="KAL3310056.1"/>
    </source>
</evidence>
<sequence length="153" mass="18516">MLCCRRPKSSLYDIQALSMDCERLFSNFRVYKSPDTVAEFRTHVKWIMRRFMDVKYRIPDDLDDDLGKVLQRCGYLITWRALYLEMEPTVVSQAWARIRLTIDSCANWDTYYVDYVDDLTELEQWLDKYFTTYYERPFLKNDSDDDDDDDDDD</sequence>
<evidence type="ECO:0008006" key="3">
    <source>
        <dbReference type="Google" id="ProtNLM"/>
    </source>
</evidence>
<evidence type="ECO:0000313" key="2">
    <source>
        <dbReference type="Proteomes" id="UP001626550"/>
    </source>
</evidence>
<accession>A0ABD2PW65</accession>
<keyword evidence="2" id="KW-1185">Reference proteome</keyword>
<dbReference type="AlphaFoldDB" id="A0ABD2PW65"/>
<proteinExistence type="predicted"/>
<comment type="caution">
    <text evidence="1">The sequence shown here is derived from an EMBL/GenBank/DDBJ whole genome shotgun (WGS) entry which is preliminary data.</text>
</comment>
<gene>
    <name evidence="1" type="ORF">Ciccas_011385</name>
</gene>
<organism evidence="1 2">
    <name type="scientific">Cichlidogyrus casuarinus</name>
    <dbReference type="NCBI Taxonomy" id="1844966"/>
    <lineage>
        <taxon>Eukaryota</taxon>
        <taxon>Metazoa</taxon>
        <taxon>Spiralia</taxon>
        <taxon>Lophotrochozoa</taxon>
        <taxon>Platyhelminthes</taxon>
        <taxon>Monogenea</taxon>
        <taxon>Monopisthocotylea</taxon>
        <taxon>Dactylogyridea</taxon>
        <taxon>Ancyrocephalidae</taxon>
        <taxon>Cichlidogyrus</taxon>
    </lineage>
</organism>
<reference evidence="1 2" key="1">
    <citation type="submission" date="2024-11" db="EMBL/GenBank/DDBJ databases">
        <title>Adaptive evolution of stress response genes in parasites aligns with host niche diversity.</title>
        <authorList>
            <person name="Hahn C."/>
            <person name="Resl P."/>
        </authorList>
    </citation>
    <scope>NUCLEOTIDE SEQUENCE [LARGE SCALE GENOMIC DNA]</scope>
    <source>
        <strain evidence="1">EGGRZ-B1_66</strain>
        <tissue evidence="1">Body</tissue>
    </source>
</reference>